<keyword evidence="1" id="KW-0812">Transmembrane</keyword>
<proteinExistence type="predicted"/>
<evidence type="ECO:0000256" key="1">
    <source>
        <dbReference type="SAM" id="Phobius"/>
    </source>
</evidence>
<accession>A0A8S5S5Y9</accession>
<dbReference type="EMBL" id="BK032530">
    <property type="protein sequence ID" value="DAF46114.1"/>
    <property type="molecule type" value="Genomic_DNA"/>
</dbReference>
<protein>
    <submittedName>
        <fullName evidence="2">Uncharacterized protein</fullName>
    </submittedName>
</protein>
<keyword evidence="1" id="KW-0472">Membrane</keyword>
<feature type="transmembrane region" description="Helical" evidence="1">
    <location>
        <begin position="20"/>
        <end position="46"/>
    </location>
</feature>
<sequence>MVNLTVMFFNIEKHEIIILFYVHNFILVFSMNFCFSIFSLLCIFIYKWLPLLF</sequence>
<keyword evidence="1" id="KW-1133">Transmembrane helix</keyword>
<reference evidence="2" key="1">
    <citation type="journal article" date="2021" name="Proc. Natl. Acad. Sci. U.S.A.">
        <title>A Catalog of Tens of Thousands of Viruses from Human Metagenomes Reveals Hidden Associations with Chronic Diseases.</title>
        <authorList>
            <person name="Tisza M.J."/>
            <person name="Buck C.B."/>
        </authorList>
    </citation>
    <scope>NUCLEOTIDE SEQUENCE</scope>
    <source>
        <strain evidence="2">Ctm7X10</strain>
    </source>
</reference>
<organism evidence="2">
    <name type="scientific">Siphoviridae sp. ctm7X10</name>
    <dbReference type="NCBI Taxonomy" id="2827929"/>
    <lineage>
        <taxon>Viruses</taxon>
        <taxon>Duplodnaviria</taxon>
        <taxon>Heunggongvirae</taxon>
        <taxon>Uroviricota</taxon>
        <taxon>Caudoviricetes</taxon>
    </lineage>
</organism>
<evidence type="ECO:0000313" key="2">
    <source>
        <dbReference type="EMBL" id="DAF46114.1"/>
    </source>
</evidence>
<name>A0A8S5S5Y9_9CAUD</name>